<comment type="caution">
    <text evidence="2">The sequence shown here is derived from an EMBL/GenBank/DDBJ whole genome shotgun (WGS) entry which is preliminary data.</text>
</comment>
<keyword evidence="3" id="KW-1185">Reference proteome</keyword>
<evidence type="ECO:0000313" key="2">
    <source>
        <dbReference type="EMBL" id="KAF6173072.1"/>
    </source>
</evidence>
<protein>
    <submittedName>
        <fullName evidence="2">Uncharacterized protein</fullName>
    </submittedName>
</protein>
<sequence length="65" mass="7604">MPYEKIAALGGTEAWTNFRDNLCINMWLQYVNSGHYHLVRVIYFVLFLFACLLYSFIAVFVMTMG</sequence>
<gene>
    <name evidence="2" type="ORF">GIB67_009992</name>
</gene>
<proteinExistence type="predicted"/>
<reference evidence="2 3" key="1">
    <citation type="journal article" date="2020" name="IScience">
        <title>Genome Sequencing of the Endangered Kingdonia uniflora (Circaeasteraceae, Ranunculales) Reveals Potential Mechanisms of Evolutionary Specialization.</title>
        <authorList>
            <person name="Sun Y."/>
            <person name="Deng T."/>
            <person name="Zhang A."/>
            <person name="Moore M.J."/>
            <person name="Landis J.B."/>
            <person name="Lin N."/>
            <person name="Zhang H."/>
            <person name="Zhang X."/>
            <person name="Huang J."/>
            <person name="Zhang X."/>
            <person name="Sun H."/>
            <person name="Wang H."/>
        </authorList>
    </citation>
    <scope>NUCLEOTIDE SEQUENCE [LARGE SCALE GENOMIC DNA]</scope>
    <source>
        <strain evidence="2">TB1705</strain>
        <tissue evidence="2">Leaf</tissue>
    </source>
</reference>
<dbReference type="EMBL" id="JACGCM010000369">
    <property type="protein sequence ID" value="KAF6173072.1"/>
    <property type="molecule type" value="Genomic_DNA"/>
</dbReference>
<evidence type="ECO:0000256" key="1">
    <source>
        <dbReference type="SAM" id="Phobius"/>
    </source>
</evidence>
<accession>A0A7J7P1F8</accession>
<dbReference type="Proteomes" id="UP000541444">
    <property type="component" value="Unassembled WGS sequence"/>
</dbReference>
<name>A0A7J7P1F8_9MAGN</name>
<organism evidence="2 3">
    <name type="scientific">Kingdonia uniflora</name>
    <dbReference type="NCBI Taxonomy" id="39325"/>
    <lineage>
        <taxon>Eukaryota</taxon>
        <taxon>Viridiplantae</taxon>
        <taxon>Streptophyta</taxon>
        <taxon>Embryophyta</taxon>
        <taxon>Tracheophyta</taxon>
        <taxon>Spermatophyta</taxon>
        <taxon>Magnoliopsida</taxon>
        <taxon>Ranunculales</taxon>
        <taxon>Circaeasteraceae</taxon>
        <taxon>Kingdonia</taxon>
    </lineage>
</organism>
<keyword evidence="1" id="KW-0812">Transmembrane</keyword>
<feature type="transmembrane region" description="Helical" evidence="1">
    <location>
        <begin position="41"/>
        <end position="62"/>
    </location>
</feature>
<keyword evidence="1" id="KW-1133">Transmembrane helix</keyword>
<keyword evidence="1" id="KW-0472">Membrane</keyword>
<evidence type="ECO:0000313" key="3">
    <source>
        <dbReference type="Proteomes" id="UP000541444"/>
    </source>
</evidence>
<dbReference type="AlphaFoldDB" id="A0A7J7P1F8"/>